<organism evidence="3 4">
    <name type="scientific">Armillaria borealis</name>
    <dbReference type="NCBI Taxonomy" id="47425"/>
    <lineage>
        <taxon>Eukaryota</taxon>
        <taxon>Fungi</taxon>
        <taxon>Dikarya</taxon>
        <taxon>Basidiomycota</taxon>
        <taxon>Agaricomycotina</taxon>
        <taxon>Agaricomycetes</taxon>
        <taxon>Agaricomycetidae</taxon>
        <taxon>Agaricales</taxon>
        <taxon>Marasmiineae</taxon>
        <taxon>Physalacriaceae</taxon>
        <taxon>Armillaria</taxon>
    </lineage>
</organism>
<evidence type="ECO:0000313" key="4">
    <source>
        <dbReference type="Proteomes" id="UP001175226"/>
    </source>
</evidence>
<feature type="domain" description="Peptidase C14 caspase" evidence="2">
    <location>
        <begin position="185"/>
        <end position="446"/>
    </location>
</feature>
<dbReference type="GO" id="GO:0004197">
    <property type="term" value="F:cysteine-type endopeptidase activity"/>
    <property type="evidence" value="ECO:0007669"/>
    <property type="project" value="InterPro"/>
</dbReference>
<dbReference type="Gene3D" id="3.40.50.1460">
    <property type="match status" value="1"/>
</dbReference>
<dbReference type="PANTHER" id="PTHR48104">
    <property type="entry name" value="METACASPASE-4"/>
    <property type="match status" value="1"/>
</dbReference>
<dbReference type="Proteomes" id="UP001175226">
    <property type="component" value="Unassembled WGS sequence"/>
</dbReference>
<sequence>MLSFQISCPHHDLTDGMVNTEHNSFKRLVSEHCDGSSLFINALWRSPALKEISSPSVALYKLQLLISQCMYVEHPVKSSRAIASNEILHKVNNATEKLEGIVQNDTAHNNNKRHRDGQLYKVNGLDSSRVQIVLLERDTLSLLALKARLVLAFTWKLGFMLKASPPNQITPYRSVVPGINGSRLYAVLIGIDAYESYPLRGCVSDALALRKYLTEDLHVPKERIQCLLGPGSNRQVDSSIPSRKNIISTLLGLVHNRQIQPGDGIIIYFSGHGTSYQCTQCHESIFTGEAPERACLKSLCPIEALCPIDRDTRDNDNTPLPDISDREFNAILTHIYRAKGNRITVILDCCHTANLNRSMLDEGARSMPPLPRASFHKMLHAADQNMQRFPDYHSILDDDWLPNMDSHVILAPCREYQLTTERREESGFHGLFTQSLLRTLRSGRLTKDATYTDLIDVLPWSDCQTPVVAGKRKGTRLWYQD</sequence>
<evidence type="ECO:0000259" key="2">
    <source>
        <dbReference type="Pfam" id="PF00656"/>
    </source>
</evidence>
<comment type="similarity">
    <text evidence="1">Belongs to the peptidase C14B family.</text>
</comment>
<comment type="caution">
    <text evidence="3">The sequence shown here is derived from an EMBL/GenBank/DDBJ whole genome shotgun (WGS) entry which is preliminary data.</text>
</comment>
<dbReference type="GO" id="GO:0005737">
    <property type="term" value="C:cytoplasm"/>
    <property type="evidence" value="ECO:0007669"/>
    <property type="project" value="TreeGrafter"/>
</dbReference>
<protein>
    <submittedName>
        <fullName evidence="3">Caspase domain-containing protein</fullName>
    </submittedName>
</protein>
<dbReference type="PANTHER" id="PTHR48104:SF30">
    <property type="entry name" value="METACASPASE-1"/>
    <property type="match status" value="1"/>
</dbReference>
<dbReference type="Pfam" id="PF00656">
    <property type="entry name" value="Peptidase_C14"/>
    <property type="match status" value="1"/>
</dbReference>
<name>A0AA39MRG1_9AGAR</name>
<dbReference type="AlphaFoldDB" id="A0AA39MRG1"/>
<dbReference type="GO" id="GO:0006508">
    <property type="term" value="P:proteolysis"/>
    <property type="evidence" value="ECO:0007669"/>
    <property type="project" value="InterPro"/>
</dbReference>
<proteinExistence type="inferred from homology"/>
<gene>
    <name evidence="3" type="ORF">EV421DRAFT_543566</name>
</gene>
<keyword evidence="4" id="KW-1185">Reference proteome</keyword>
<dbReference type="InterPro" id="IPR050452">
    <property type="entry name" value="Metacaspase"/>
</dbReference>
<accession>A0AA39MRG1</accession>
<reference evidence="3" key="1">
    <citation type="submission" date="2023-06" db="EMBL/GenBank/DDBJ databases">
        <authorList>
            <consortium name="Lawrence Berkeley National Laboratory"/>
            <person name="Ahrendt S."/>
            <person name="Sahu N."/>
            <person name="Indic B."/>
            <person name="Wong-Bajracharya J."/>
            <person name="Merenyi Z."/>
            <person name="Ke H.-M."/>
            <person name="Monk M."/>
            <person name="Kocsube S."/>
            <person name="Drula E."/>
            <person name="Lipzen A."/>
            <person name="Balint B."/>
            <person name="Henrissat B."/>
            <person name="Andreopoulos B."/>
            <person name="Martin F.M."/>
            <person name="Harder C.B."/>
            <person name="Rigling D."/>
            <person name="Ford K.L."/>
            <person name="Foster G.D."/>
            <person name="Pangilinan J."/>
            <person name="Papanicolaou A."/>
            <person name="Barry K."/>
            <person name="LaButti K."/>
            <person name="Viragh M."/>
            <person name="Koriabine M."/>
            <person name="Yan M."/>
            <person name="Riley R."/>
            <person name="Champramary S."/>
            <person name="Plett K.L."/>
            <person name="Tsai I.J."/>
            <person name="Slot J."/>
            <person name="Sipos G."/>
            <person name="Plett J."/>
            <person name="Nagy L.G."/>
            <person name="Grigoriev I.V."/>
        </authorList>
    </citation>
    <scope>NUCLEOTIDE SEQUENCE</scope>
    <source>
        <strain evidence="3">FPL87.14</strain>
    </source>
</reference>
<dbReference type="EMBL" id="JAUEPT010000023">
    <property type="protein sequence ID" value="KAK0443299.1"/>
    <property type="molecule type" value="Genomic_DNA"/>
</dbReference>
<evidence type="ECO:0000313" key="3">
    <source>
        <dbReference type="EMBL" id="KAK0443299.1"/>
    </source>
</evidence>
<evidence type="ECO:0000256" key="1">
    <source>
        <dbReference type="ARBA" id="ARBA00009005"/>
    </source>
</evidence>
<dbReference type="InterPro" id="IPR011600">
    <property type="entry name" value="Pept_C14_caspase"/>
</dbReference>